<reference evidence="1" key="1">
    <citation type="submission" date="2017-10" db="EMBL/GenBank/DDBJ databases">
        <title>Genome sequence of cellulolytic Lachnospiraceae bacterium XHS1971 isolated from hotspring sediment.</title>
        <authorList>
            <person name="Vasudevan G."/>
            <person name="Joshi A.J."/>
            <person name="Hivarkar S."/>
            <person name="Lanjekar V.B."/>
            <person name="Dhakephalkar P.K."/>
            <person name="Dagar S."/>
        </authorList>
    </citation>
    <scope>NUCLEOTIDE SEQUENCE</scope>
    <source>
        <strain evidence="1">XHS1971</strain>
    </source>
</reference>
<keyword evidence="2" id="KW-1185">Reference proteome</keyword>
<protein>
    <submittedName>
        <fullName evidence="1">Uncharacterized protein</fullName>
    </submittedName>
</protein>
<name>A0AC61D8V6_9FIRM</name>
<proteinExistence type="predicted"/>
<organism evidence="1 2">
    <name type="scientific">Sporanaerobium hydrogeniformans</name>
    <dbReference type="NCBI Taxonomy" id="3072179"/>
    <lineage>
        <taxon>Bacteria</taxon>
        <taxon>Bacillati</taxon>
        <taxon>Bacillota</taxon>
        <taxon>Clostridia</taxon>
        <taxon>Lachnospirales</taxon>
        <taxon>Lachnospiraceae</taxon>
        <taxon>Sporanaerobium</taxon>
    </lineage>
</organism>
<gene>
    <name evidence="1" type="ORF">CS063_15625</name>
</gene>
<evidence type="ECO:0000313" key="1">
    <source>
        <dbReference type="EMBL" id="PHV69492.1"/>
    </source>
</evidence>
<dbReference type="EMBL" id="PEDL01000027">
    <property type="protein sequence ID" value="PHV69492.1"/>
    <property type="molecule type" value="Genomic_DNA"/>
</dbReference>
<evidence type="ECO:0000313" key="2">
    <source>
        <dbReference type="Proteomes" id="UP000224460"/>
    </source>
</evidence>
<sequence>MLGEIKMLVTIVLLIAIGIEIFLGILSLKKDKAFEVLEARVRLGELLVFVLLILSPIITWNFRWYGLGIVLAFQGVIAIFKAIKNKKSVHRTRIRVIVKLFFKGGLLLFILMPAWLFPENSELRPTGNYGTKTVTYTWTDKIRDETFTPEKDNRKITVQFWYPTKDKQSNQKAEGKFPLIIFSHGAFGIRASNTSTYQELASHGYVVCSIDHTYHALFTKQTDGKVIPCDQGFMKEVNDLMVVKQGEMDQAKYNITQDWLNLRTADMTFCLNEIKTFVRDSNNEEVFSMIAIDKIGLMGHSLGGATAAAVARQVEGIKAVAVIDGTMLGEEIGIKNGVEQVTNAPYPVPILNFYNGASYEKIKEIKAIYPNTVAAVSQKESYQIVIPNAGHMNFTDLALISPVLAKMLGTGTVSASACMKEVNDEILLFFDAYLKDQPIHLPKQDIIVIGKE</sequence>
<comment type="caution">
    <text evidence="1">The sequence shown here is derived from an EMBL/GenBank/DDBJ whole genome shotgun (WGS) entry which is preliminary data.</text>
</comment>
<dbReference type="Proteomes" id="UP000224460">
    <property type="component" value="Unassembled WGS sequence"/>
</dbReference>
<accession>A0AC61D8V6</accession>